<reference evidence="2" key="1">
    <citation type="submission" date="2016-02" db="EMBL/GenBank/DDBJ databases">
        <authorList>
            <person name="Schultz-Johansen M."/>
            <person name="Glaring M.A."/>
            <person name="Bech P.K."/>
            <person name="Stougaard P."/>
        </authorList>
    </citation>
    <scope>NUCLEOTIDE SEQUENCE [LARGE SCALE GENOMIC DNA]</scope>
    <source>
        <strain evidence="2">S66</strain>
    </source>
</reference>
<dbReference type="AlphaFoldDB" id="A0A136A2W6"/>
<dbReference type="Proteomes" id="UP000070299">
    <property type="component" value="Unassembled WGS sequence"/>
</dbReference>
<accession>A0A136A2W6</accession>
<protein>
    <submittedName>
        <fullName evidence="1">Uncharacterized protein</fullName>
    </submittedName>
</protein>
<dbReference type="EMBL" id="LSNE01000003">
    <property type="protein sequence ID" value="KXI29588.1"/>
    <property type="molecule type" value="Genomic_DNA"/>
</dbReference>
<dbReference type="OrthoDB" id="1453630at2"/>
<dbReference type="RefSeq" id="WP_068372323.1">
    <property type="nucleotide sequence ID" value="NZ_LSNE01000003.1"/>
</dbReference>
<sequence length="63" mass="7270">MKLVEQRRGAIWLSSKEMQKHLKVSGCELMHQREVGKLTFRKKGNAYFYLVSEVISEDTLNGA</sequence>
<keyword evidence="2" id="KW-1185">Reference proteome</keyword>
<organism evidence="1 2">
    <name type="scientific">Paraglaciecola hydrolytica</name>
    <dbReference type="NCBI Taxonomy" id="1799789"/>
    <lineage>
        <taxon>Bacteria</taxon>
        <taxon>Pseudomonadati</taxon>
        <taxon>Pseudomonadota</taxon>
        <taxon>Gammaproteobacteria</taxon>
        <taxon>Alteromonadales</taxon>
        <taxon>Alteromonadaceae</taxon>
        <taxon>Paraglaciecola</taxon>
    </lineage>
</organism>
<evidence type="ECO:0000313" key="2">
    <source>
        <dbReference type="Proteomes" id="UP000070299"/>
    </source>
</evidence>
<gene>
    <name evidence="1" type="ORF">AX660_05910</name>
</gene>
<dbReference type="STRING" id="1799789.AX660_05910"/>
<proteinExistence type="predicted"/>
<evidence type="ECO:0000313" key="1">
    <source>
        <dbReference type="EMBL" id="KXI29588.1"/>
    </source>
</evidence>
<name>A0A136A2W6_9ALTE</name>
<comment type="caution">
    <text evidence="1">The sequence shown here is derived from an EMBL/GenBank/DDBJ whole genome shotgun (WGS) entry which is preliminary data.</text>
</comment>